<dbReference type="EMBL" id="PVTE01000015">
    <property type="protein sequence ID" value="PRY35019.1"/>
    <property type="molecule type" value="Genomic_DNA"/>
</dbReference>
<comment type="caution">
    <text evidence="1">The sequence shown here is derived from an EMBL/GenBank/DDBJ whole genome shotgun (WGS) entry which is preliminary data.</text>
</comment>
<evidence type="ECO:0000313" key="2">
    <source>
        <dbReference type="Proteomes" id="UP000238375"/>
    </source>
</evidence>
<dbReference type="AlphaFoldDB" id="A0A2T0SNM6"/>
<gene>
    <name evidence="1" type="ORF">CLV58_115102</name>
</gene>
<accession>A0A2T0SNM6</accession>
<proteinExistence type="predicted"/>
<keyword evidence="2" id="KW-1185">Reference proteome</keyword>
<evidence type="ECO:0000313" key="1">
    <source>
        <dbReference type="EMBL" id="PRY35019.1"/>
    </source>
</evidence>
<organism evidence="1 2">
    <name type="scientific">Spirosoma oryzae</name>
    <dbReference type="NCBI Taxonomy" id="1469603"/>
    <lineage>
        <taxon>Bacteria</taxon>
        <taxon>Pseudomonadati</taxon>
        <taxon>Bacteroidota</taxon>
        <taxon>Cytophagia</taxon>
        <taxon>Cytophagales</taxon>
        <taxon>Cytophagaceae</taxon>
        <taxon>Spirosoma</taxon>
    </lineage>
</organism>
<protein>
    <submittedName>
        <fullName evidence="1">Uncharacterized protein</fullName>
    </submittedName>
</protein>
<reference evidence="1 2" key="1">
    <citation type="submission" date="2018-03" db="EMBL/GenBank/DDBJ databases">
        <title>Genomic Encyclopedia of Archaeal and Bacterial Type Strains, Phase II (KMG-II): from individual species to whole genera.</title>
        <authorList>
            <person name="Goeker M."/>
        </authorList>
    </citation>
    <scope>NUCLEOTIDE SEQUENCE [LARGE SCALE GENOMIC DNA]</scope>
    <source>
        <strain evidence="1 2">DSM 28354</strain>
    </source>
</reference>
<sequence>MPDPAPAHMAPDAPVVRANTDFLDIHLYSAQYQQDRVMWQTDGAQLGLFVQDQVPYLLVHFPNHQVTFDCPFNIRRVSENIRTIWIKSDQSTVGLILASYPTNCFYGMQRVGVNWATELRRIAQLTMDAYPTADAVERQQRLIEARFSTAQMWQQQYQR</sequence>
<name>A0A2T0SNM6_9BACT</name>
<dbReference type="Proteomes" id="UP000238375">
    <property type="component" value="Unassembled WGS sequence"/>
</dbReference>